<proteinExistence type="predicted"/>
<evidence type="ECO:0000313" key="1">
    <source>
        <dbReference type="EMBL" id="GEU78267.1"/>
    </source>
</evidence>
<protein>
    <submittedName>
        <fullName evidence="2">Uncharacterized protein</fullName>
    </submittedName>
</protein>
<accession>A0A6L2N3J9</accession>
<dbReference type="EMBL" id="BKCJ010007935">
    <property type="protein sequence ID" value="GEU79732.1"/>
    <property type="molecule type" value="Genomic_DNA"/>
</dbReference>
<sequence>MFYVFESELDIPLTSGSYTLRCDDKTVKNTDHEDGDQEDGKLPDFPTFSITHVFASVCEKVDENIDISIVKEKEEVPVEDVEMDGDHDVPTARGWIIKVTLACGYVEKVDAETLTRPNSSSQATEWFKRLVTYAQCNSDSYETIQVEAHGVVLEQNLAIGKQFKSRLVGCYAKDNDELIVIKDVARDIQYSDHTEQIRGVFRFISNPSTFKFI</sequence>
<evidence type="ECO:0000313" key="2">
    <source>
        <dbReference type="EMBL" id="GEU79732.1"/>
    </source>
</evidence>
<dbReference type="EMBL" id="BKCJ010007639">
    <property type="protein sequence ID" value="GEU78267.1"/>
    <property type="molecule type" value="Genomic_DNA"/>
</dbReference>
<comment type="caution">
    <text evidence="2">The sequence shown here is derived from an EMBL/GenBank/DDBJ whole genome shotgun (WGS) entry which is preliminary data.</text>
</comment>
<gene>
    <name evidence="1" type="ORF">Tci_050245</name>
    <name evidence="2" type="ORF">Tci_051710</name>
</gene>
<dbReference type="AlphaFoldDB" id="A0A6L2N3J9"/>
<reference evidence="2" key="1">
    <citation type="journal article" date="2019" name="Sci. Rep.">
        <title>Draft genome of Tanacetum cinerariifolium, the natural source of mosquito coil.</title>
        <authorList>
            <person name="Yamashiro T."/>
            <person name="Shiraishi A."/>
            <person name="Satake H."/>
            <person name="Nakayama K."/>
        </authorList>
    </citation>
    <scope>NUCLEOTIDE SEQUENCE</scope>
</reference>
<name>A0A6L2N3J9_TANCI</name>
<organism evidence="2">
    <name type="scientific">Tanacetum cinerariifolium</name>
    <name type="common">Dalmatian daisy</name>
    <name type="synonym">Chrysanthemum cinerariifolium</name>
    <dbReference type="NCBI Taxonomy" id="118510"/>
    <lineage>
        <taxon>Eukaryota</taxon>
        <taxon>Viridiplantae</taxon>
        <taxon>Streptophyta</taxon>
        <taxon>Embryophyta</taxon>
        <taxon>Tracheophyta</taxon>
        <taxon>Spermatophyta</taxon>
        <taxon>Magnoliopsida</taxon>
        <taxon>eudicotyledons</taxon>
        <taxon>Gunneridae</taxon>
        <taxon>Pentapetalae</taxon>
        <taxon>asterids</taxon>
        <taxon>campanulids</taxon>
        <taxon>Asterales</taxon>
        <taxon>Asteraceae</taxon>
        <taxon>Asteroideae</taxon>
        <taxon>Anthemideae</taxon>
        <taxon>Anthemidinae</taxon>
        <taxon>Tanacetum</taxon>
    </lineage>
</organism>